<dbReference type="Gene3D" id="3.30.2310.20">
    <property type="entry name" value="RelE-like"/>
    <property type="match status" value="1"/>
</dbReference>
<gene>
    <name evidence="2" type="ORF">BTO18_10250</name>
</gene>
<dbReference type="InterPro" id="IPR035093">
    <property type="entry name" value="RelE/ParE_toxin_dom_sf"/>
</dbReference>
<dbReference type="OrthoDB" id="1098070at2"/>
<sequence length="100" mass="11890">MAQGEIIWSEDAKKELHKILKFYTERNGSSTYSLKLLGEIEDVLKTLSKSNFIGRLTSNKITRVVPMKVYLIFYEINNNRIEILCFWDNRQDEIKRKFDL</sequence>
<dbReference type="EMBL" id="MSCN01000001">
    <property type="protein sequence ID" value="PQJ79528.1"/>
    <property type="molecule type" value="Genomic_DNA"/>
</dbReference>
<dbReference type="InterPro" id="IPR007712">
    <property type="entry name" value="RelE/ParE_toxin"/>
</dbReference>
<dbReference type="Proteomes" id="UP000238882">
    <property type="component" value="Unassembled WGS sequence"/>
</dbReference>
<name>A0A2S7WPI8_9FLAO</name>
<protein>
    <submittedName>
        <fullName evidence="2">Plasmid stabilization system</fullName>
    </submittedName>
</protein>
<reference evidence="2 3" key="1">
    <citation type="submission" date="2016-12" db="EMBL/GenBank/DDBJ databases">
        <title>Trade-off between light-utilization and light-protection in marine flavobacteria.</title>
        <authorList>
            <person name="Kumagai Y."/>
            <person name="Yoshizawa S."/>
            <person name="Kogure K."/>
            <person name="Iwasaki W."/>
        </authorList>
    </citation>
    <scope>NUCLEOTIDE SEQUENCE [LARGE SCALE GENOMIC DNA]</scope>
    <source>
        <strain evidence="2 3">NBRC 108759</strain>
    </source>
</reference>
<organism evidence="2 3">
    <name type="scientific">Polaribacter porphyrae</name>
    <dbReference type="NCBI Taxonomy" id="1137780"/>
    <lineage>
        <taxon>Bacteria</taxon>
        <taxon>Pseudomonadati</taxon>
        <taxon>Bacteroidota</taxon>
        <taxon>Flavobacteriia</taxon>
        <taxon>Flavobacteriales</taxon>
        <taxon>Flavobacteriaceae</taxon>
    </lineage>
</organism>
<dbReference type="AlphaFoldDB" id="A0A2S7WPI8"/>
<evidence type="ECO:0000313" key="2">
    <source>
        <dbReference type="EMBL" id="PQJ79528.1"/>
    </source>
</evidence>
<proteinExistence type="predicted"/>
<dbReference type="Pfam" id="PF05016">
    <property type="entry name" value="ParE_toxin"/>
    <property type="match status" value="1"/>
</dbReference>
<keyword evidence="3" id="KW-1185">Reference proteome</keyword>
<dbReference type="RefSeq" id="WP_105016124.1">
    <property type="nucleotide sequence ID" value="NZ_MSCN01000001.1"/>
</dbReference>
<keyword evidence="1" id="KW-1277">Toxin-antitoxin system</keyword>
<comment type="caution">
    <text evidence="2">The sequence shown here is derived from an EMBL/GenBank/DDBJ whole genome shotgun (WGS) entry which is preliminary data.</text>
</comment>
<accession>A0A2S7WPI8</accession>
<evidence type="ECO:0000313" key="3">
    <source>
        <dbReference type="Proteomes" id="UP000238882"/>
    </source>
</evidence>
<evidence type="ECO:0000256" key="1">
    <source>
        <dbReference type="ARBA" id="ARBA00022649"/>
    </source>
</evidence>